<organism evidence="3 4">
    <name type="scientific">Gnathostoma spinigerum</name>
    <dbReference type="NCBI Taxonomy" id="75299"/>
    <lineage>
        <taxon>Eukaryota</taxon>
        <taxon>Metazoa</taxon>
        <taxon>Ecdysozoa</taxon>
        <taxon>Nematoda</taxon>
        <taxon>Chromadorea</taxon>
        <taxon>Rhabditida</taxon>
        <taxon>Spirurina</taxon>
        <taxon>Gnathostomatomorpha</taxon>
        <taxon>Gnathostomatoidea</taxon>
        <taxon>Gnathostomatidae</taxon>
        <taxon>Gnathostoma</taxon>
    </lineage>
</organism>
<reference evidence="3 4" key="1">
    <citation type="submission" date="2024-08" db="EMBL/GenBank/DDBJ databases">
        <title>Gnathostoma spinigerum genome.</title>
        <authorList>
            <person name="Gonzalez-Bertolin B."/>
            <person name="Monzon S."/>
            <person name="Zaballos A."/>
            <person name="Jimenez P."/>
            <person name="Dekumyoy P."/>
            <person name="Varona S."/>
            <person name="Cuesta I."/>
            <person name="Sumanam S."/>
            <person name="Adisakwattana P."/>
            <person name="Gasser R.B."/>
            <person name="Hernandez-Gonzalez A."/>
            <person name="Young N.D."/>
            <person name="Perteguer M.J."/>
        </authorList>
    </citation>
    <scope>NUCLEOTIDE SEQUENCE [LARGE SCALE GENOMIC DNA]</scope>
    <source>
        <strain evidence="3">AL3</strain>
        <tissue evidence="3">Liver</tissue>
    </source>
</reference>
<feature type="transmembrane region" description="Helical" evidence="1">
    <location>
        <begin position="96"/>
        <end position="115"/>
    </location>
</feature>
<sequence length="234" mass="27773">ESARNAVAPIRRKFIHSATSRNDCRRIIPNCFWTLPRYELPNFKLYCGNKVKTTKYTLLTFVPRNLWEQFHRIANLYFIMIACLNFVPILKTFNRYIALFPVVLVLSLTAIKDAYEDFRRRRLDKKVNSMMCHLWDRSKGRFRKTLWKHLIVGDFVHLSADETIPADLLLVRSSDSRGICFVETSNLDGETSLKLRKVPFSMVQYSSVSELHHFRLHHALLRLRFMLEMHEFEF</sequence>
<dbReference type="Gene3D" id="2.70.150.10">
    <property type="entry name" value="Calcium-transporting ATPase, cytoplasmic transduction domain A"/>
    <property type="match status" value="1"/>
</dbReference>
<protein>
    <recommendedName>
        <fullName evidence="2">P-type ATPase N-terminal domain-containing protein</fullName>
    </recommendedName>
</protein>
<proteinExistence type="predicted"/>
<feature type="domain" description="P-type ATPase N-terminal" evidence="2">
    <location>
        <begin position="45"/>
        <end position="98"/>
    </location>
</feature>
<dbReference type="EMBL" id="JBGFUD010017980">
    <property type="protein sequence ID" value="MFH4984487.1"/>
    <property type="molecule type" value="Genomic_DNA"/>
</dbReference>
<gene>
    <name evidence="3" type="ORF">AB6A40_011196</name>
</gene>
<accession>A0ABD6F421</accession>
<dbReference type="InterPro" id="IPR023298">
    <property type="entry name" value="ATPase_P-typ_TM_dom_sf"/>
</dbReference>
<feature type="non-terminal residue" evidence="3">
    <location>
        <position position="1"/>
    </location>
</feature>
<dbReference type="Proteomes" id="UP001608902">
    <property type="component" value="Unassembled WGS sequence"/>
</dbReference>
<dbReference type="InterPro" id="IPR008250">
    <property type="entry name" value="ATPase_P-typ_transduc_dom_A_sf"/>
</dbReference>
<feature type="transmembrane region" description="Helical" evidence="1">
    <location>
        <begin position="73"/>
        <end position="90"/>
    </location>
</feature>
<dbReference type="SUPFAM" id="SSF81665">
    <property type="entry name" value="Calcium ATPase, transmembrane domain M"/>
    <property type="match status" value="1"/>
</dbReference>
<evidence type="ECO:0000259" key="2">
    <source>
        <dbReference type="Pfam" id="PF16209"/>
    </source>
</evidence>
<dbReference type="SUPFAM" id="SSF81653">
    <property type="entry name" value="Calcium ATPase, transduction domain A"/>
    <property type="match status" value="1"/>
</dbReference>
<evidence type="ECO:0000313" key="3">
    <source>
        <dbReference type="EMBL" id="MFH4984487.1"/>
    </source>
</evidence>
<dbReference type="Pfam" id="PF16209">
    <property type="entry name" value="PhoLip_ATPase_N"/>
    <property type="match status" value="1"/>
</dbReference>
<comment type="caution">
    <text evidence="3">The sequence shown here is derived from an EMBL/GenBank/DDBJ whole genome shotgun (WGS) entry which is preliminary data.</text>
</comment>
<keyword evidence="1" id="KW-0812">Transmembrane</keyword>
<name>A0ABD6F421_9BILA</name>
<dbReference type="InterPro" id="IPR032631">
    <property type="entry name" value="P-type_ATPase_N"/>
</dbReference>
<dbReference type="PANTHER" id="PTHR24092">
    <property type="entry name" value="PROBABLE PHOSPHOLIPID-TRANSPORTING ATPASE"/>
    <property type="match status" value="1"/>
</dbReference>
<evidence type="ECO:0000256" key="1">
    <source>
        <dbReference type="SAM" id="Phobius"/>
    </source>
</evidence>
<dbReference type="AlphaFoldDB" id="A0ABD6F421"/>
<keyword evidence="1" id="KW-0472">Membrane</keyword>
<dbReference type="PANTHER" id="PTHR24092:SF218">
    <property type="entry name" value="PHOSPHOLIPID-TRANSPORTING ATPASE"/>
    <property type="match status" value="1"/>
</dbReference>
<keyword evidence="1" id="KW-1133">Transmembrane helix</keyword>
<evidence type="ECO:0000313" key="4">
    <source>
        <dbReference type="Proteomes" id="UP001608902"/>
    </source>
</evidence>
<keyword evidence="4" id="KW-1185">Reference proteome</keyword>